<dbReference type="PANTHER" id="PTHR33154:SF33">
    <property type="entry name" value="TRANSCRIPTIONAL REPRESSOR SDPR"/>
    <property type="match status" value="1"/>
</dbReference>
<dbReference type="PROSITE" id="PS50987">
    <property type="entry name" value="HTH_ARSR_2"/>
    <property type="match status" value="1"/>
</dbReference>
<protein>
    <submittedName>
        <fullName evidence="5">DNA-binding transcriptional ArsR family regulator</fullName>
    </submittedName>
</protein>
<evidence type="ECO:0000256" key="3">
    <source>
        <dbReference type="ARBA" id="ARBA00023163"/>
    </source>
</evidence>
<dbReference type="Pfam" id="PF12840">
    <property type="entry name" value="HTH_20"/>
    <property type="match status" value="1"/>
</dbReference>
<organism evidence="5 6">
    <name type="scientific">Conexibacter arvalis</name>
    <dbReference type="NCBI Taxonomy" id="912552"/>
    <lineage>
        <taxon>Bacteria</taxon>
        <taxon>Bacillati</taxon>
        <taxon>Actinomycetota</taxon>
        <taxon>Thermoleophilia</taxon>
        <taxon>Solirubrobacterales</taxon>
        <taxon>Conexibacteraceae</taxon>
        <taxon>Conexibacter</taxon>
    </lineage>
</organism>
<evidence type="ECO:0000256" key="1">
    <source>
        <dbReference type="ARBA" id="ARBA00023015"/>
    </source>
</evidence>
<dbReference type="InterPro" id="IPR036390">
    <property type="entry name" value="WH_DNA-bd_sf"/>
</dbReference>
<dbReference type="SMART" id="SM00418">
    <property type="entry name" value="HTH_ARSR"/>
    <property type="match status" value="1"/>
</dbReference>
<dbReference type="AlphaFoldDB" id="A0A840I8C3"/>
<keyword evidence="3" id="KW-0804">Transcription</keyword>
<name>A0A840I8C3_9ACTN</name>
<dbReference type="Gene3D" id="1.10.10.10">
    <property type="entry name" value="Winged helix-like DNA-binding domain superfamily/Winged helix DNA-binding domain"/>
    <property type="match status" value="1"/>
</dbReference>
<evidence type="ECO:0000259" key="4">
    <source>
        <dbReference type="PROSITE" id="PS50987"/>
    </source>
</evidence>
<keyword evidence="2 5" id="KW-0238">DNA-binding</keyword>
<dbReference type="Proteomes" id="UP000585272">
    <property type="component" value="Unassembled WGS sequence"/>
</dbReference>
<dbReference type="SUPFAM" id="SSF46785">
    <property type="entry name" value="Winged helix' DNA-binding domain"/>
    <property type="match status" value="1"/>
</dbReference>
<dbReference type="InterPro" id="IPR001845">
    <property type="entry name" value="HTH_ArsR_DNA-bd_dom"/>
</dbReference>
<dbReference type="GO" id="GO:0003677">
    <property type="term" value="F:DNA binding"/>
    <property type="evidence" value="ECO:0007669"/>
    <property type="project" value="UniProtKB-KW"/>
</dbReference>
<feature type="domain" description="HTH arsR-type" evidence="4">
    <location>
        <begin position="34"/>
        <end position="129"/>
    </location>
</feature>
<accession>A0A840I8C3</accession>
<dbReference type="EMBL" id="JACHNU010000001">
    <property type="protein sequence ID" value="MBB4661159.1"/>
    <property type="molecule type" value="Genomic_DNA"/>
</dbReference>
<evidence type="ECO:0000313" key="6">
    <source>
        <dbReference type="Proteomes" id="UP000585272"/>
    </source>
</evidence>
<dbReference type="InterPro" id="IPR051081">
    <property type="entry name" value="HTH_MetalResp_TranReg"/>
</dbReference>
<reference evidence="5 6" key="1">
    <citation type="submission" date="2020-08" db="EMBL/GenBank/DDBJ databases">
        <title>Genomic Encyclopedia of Archaeal and Bacterial Type Strains, Phase II (KMG-II): from individual species to whole genera.</title>
        <authorList>
            <person name="Goeker M."/>
        </authorList>
    </citation>
    <scope>NUCLEOTIDE SEQUENCE [LARGE SCALE GENOMIC DNA]</scope>
    <source>
        <strain evidence="5 6">DSM 23288</strain>
    </source>
</reference>
<keyword evidence="6" id="KW-1185">Reference proteome</keyword>
<dbReference type="PANTHER" id="PTHR33154">
    <property type="entry name" value="TRANSCRIPTIONAL REGULATOR, ARSR FAMILY"/>
    <property type="match status" value="1"/>
</dbReference>
<dbReference type="InterPro" id="IPR011991">
    <property type="entry name" value="ArsR-like_HTH"/>
</dbReference>
<gene>
    <name evidence="5" type="ORF">BDZ31_000732</name>
</gene>
<dbReference type="InterPro" id="IPR036388">
    <property type="entry name" value="WH-like_DNA-bd_sf"/>
</dbReference>
<evidence type="ECO:0000313" key="5">
    <source>
        <dbReference type="EMBL" id="MBB4661159.1"/>
    </source>
</evidence>
<dbReference type="NCBIfam" id="NF033788">
    <property type="entry name" value="HTH_metalloreg"/>
    <property type="match status" value="1"/>
</dbReference>
<evidence type="ECO:0000256" key="2">
    <source>
        <dbReference type="ARBA" id="ARBA00023125"/>
    </source>
</evidence>
<comment type="caution">
    <text evidence="5">The sequence shown here is derived from an EMBL/GenBank/DDBJ whole genome shotgun (WGS) entry which is preliminary data.</text>
</comment>
<proteinExistence type="predicted"/>
<sequence>MSAMAGGGRAASGPPFGAAAGGGAVPGGAAGGGAALPLDASAGAVFHALADPTRRAVVRELSRQETVTASALTAQLPMTRQAIAKHLATLADAGLVAAERAGRETRYRLTPDPLEEAMRWMAEVGGQWDRRLERLRRHVGGGS</sequence>
<dbReference type="GO" id="GO:0003700">
    <property type="term" value="F:DNA-binding transcription factor activity"/>
    <property type="evidence" value="ECO:0007669"/>
    <property type="project" value="InterPro"/>
</dbReference>
<dbReference type="CDD" id="cd00090">
    <property type="entry name" value="HTH_ARSR"/>
    <property type="match status" value="1"/>
</dbReference>
<keyword evidence="1" id="KW-0805">Transcription regulation</keyword>